<dbReference type="EMBL" id="VOPW01000001">
    <property type="protein sequence ID" value="TXC67117.1"/>
    <property type="molecule type" value="Genomic_DNA"/>
</dbReference>
<organism evidence="2 3">
    <name type="scientific">Piscinibacter aquaticus</name>
    <dbReference type="NCBI Taxonomy" id="392597"/>
    <lineage>
        <taxon>Bacteria</taxon>
        <taxon>Pseudomonadati</taxon>
        <taxon>Pseudomonadota</taxon>
        <taxon>Betaproteobacteria</taxon>
        <taxon>Burkholderiales</taxon>
        <taxon>Sphaerotilaceae</taxon>
        <taxon>Piscinibacter</taxon>
    </lineage>
</organism>
<proteinExistence type="predicted"/>
<dbReference type="SUPFAM" id="SSF56601">
    <property type="entry name" value="beta-lactamase/transpeptidase-like"/>
    <property type="match status" value="1"/>
</dbReference>
<dbReference type="Proteomes" id="UP000321832">
    <property type="component" value="Unassembled WGS sequence"/>
</dbReference>
<keyword evidence="1" id="KW-0732">Signal</keyword>
<dbReference type="Gene3D" id="3.40.710.10">
    <property type="entry name" value="DD-peptidase/beta-lactamase superfamily"/>
    <property type="match status" value="1"/>
</dbReference>
<keyword evidence="3" id="KW-1185">Reference proteome</keyword>
<evidence type="ECO:0000313" key="2">
    <source>
        <dbReference type="EMBL" id="TXC67117.1"/>
    </source>
</evidence>
<accession>A0A5C6U2J6</accession>
<protein>
    <submittedName>
        <fullName evidence="2">Beta-lactamase family protein</fullName>
    </submittedName>
</protein>
<evidence type="ECO:0000256" key="1">
    <source>
        <dbReference type="SAM" id="SignalP"/>
    </source>
</evidence>
<feature type="chain" id="PRO_5022716924" evidence="1">
    <location>
        <begin position="23"/>
        <end position="334"/>
    </location>
</feature>
<dbReference type="PROSITE" id="PS51257">
    <property type="entry name" value="PROKAR_LIPOPROTEIN"/>
    <property type="match status" value="1"/>
</dbReference>
<gene>
    <name evidence="2" type="ORF">FSC37_19505</name>
</gene>
<feature type="signal peptide" evidence="1">
    <location>
        <begin position="1"/>
        <end position="22"/>
    </location>
</feature>
<reference evidence="2 3" key="1">
    <citation type="submission" date="2019-08" db="EMBL/GenBank/DDBJ databases">
        <authorList>
            <person name="Khan S.A."/>
            <person name="Jeon C.O."/>
            <person name="Jeong S.E."/>
        </authorList>
    </citation>
    <scope>NUCLEOTIDE SEQUENCE [LARGE SCALE GENOMIC DNA]</scope>
    <source>
        <strain evidence="3">IMCC1728</strain>
    </source>
</reference>
<sequence>MSDTRTAARLRLLMSGCALLLAACGGGGPDAGSPGAPPPPSPPGNAARTAAATATAQSTSNACNAIRPFYWEIGDRSAALASGAVGGSAYGPGTVMNIASSSKWLYGAYVVQRRAGVLTAEDIQHLTFRSGYTRFAICLQGQTVDGCLNYLNNGVLVPASVGRFDYGGGHMQKHASLIGLGGMNNAALAAELRSQLGTDIALAFSQPQPAGGIVSTPVDYARFLRKLLDGSLILGSRLGSRAVCTNPLTCPTADGTPVPTTESWHYSLGHWVEDDPRVGDGTFSSAGAFGFYPWIDAARTHYGIVAREAAGGSGEASANCGRLIRKAWVTAVAN</sequence>
<name>A0A5C6U2J6_9BURK</name>
<evidence type="ECO:0000313" key="3">
    <source>
        <dbReference type="Proteomes" id="UP000321832"/>
    </source>
</evidence>
<dbReference type="AlphaFoldDB" id="A0A5C6U2J6"/>
<comment type="caution">
    <text evidence="2">The sequence shown here is derived from an EMBL/GenBank/DDBJ whole genome shotgun (WGS) entry which is preliminary data.</text>
</comment>
<dbReference type="InterPro" id="IPR012338">
    <property type="entry name" value="Beta-lactam/transpept-like"/>
</dbReference>